<organism evidence="2 3">
    <name type="scientific">Klebsiella pneumoniae</name>
    <dbReference type="NCBI Taxonomy" id="573"/>
    <lineage>
        <taxon>Bacteria</taxon>
        <taxon>Pseudomonadati</taxon>
        <taxon>Pseudomonadota</taxon>
        <taxon>Gammaproteobacteria</taxon>
        <taxon>Enterobacterales</taxon>
        <taxon>Enterobacteriaceae</taxon>
        <taxon>Klebsiella/Raoultella group</taxon>
        <taxon>Klebsiella</taxon>
        <taxon>Klebsiella pneumoniae complex</taxon>
    </lineage>
</organism>
<evidence type="ECO:0000313" key="3">
    <source>
        <dbReference type="Proteomes" id="UP000255192"/>
    </source>
</evidence>
<evidence type="ECO:0000313" key="2">
    <source>
        <dbReference type="EMBL" id="STV24165.1"/>
    </source>
</evidence>
<protein>
    <submittedName>
        <fullName evidence="2">DNA-binding transcriptional activator TdcA</fullName>
    </submittedName>
</protein>
<keyword evidence="2" id="KW-0238">DNA-binding</keyword>
<dbReference type="AlphaFoldDB" id="A0A378AXY1"/>
<reference evidence="2 3" key="1">
    <citation type="submission" date="2018-06" db="EMBL/GenBank/DDBJ databases">
        <authorList>
            <consortium name="Pathogen Informatics"/>
            <person name="Doyle S."/>
        </authorList>
    </citation>
    <scope>NUCLEOTIDE SEQUENCE [LARGE SCALE GENOMIC DNA]</scope>
    <source>
        <strain evidence="2 3">NCTC204</strain>
    </source>
</reference>
<sequence length="39" mass="4097">MKNMVNEMNALTNSAVVDVSFGFPSLVGVYLYVGDGASV</sequence>
<name>A0A378AXY1_KLEPN</name>
<gene>
    <name evidence="2" type="ORF">NCTC204_04781</name>
</gene>
<evidence type="ECO:0000256" key="1">
    <source>
        <dbReference type="SAM" id="Phobius"/>
    </source>
</evidence>
<dbReference type="GO" id="GO:0003677">
    <property type="term" value="F:DNA binding"/>
    <property type="evidence" value="ECO:0007669"/>
    <property type="project" value="UniProtKB-KW"/>
</dbReference>
<feature type="transmembrane region" description="Helical" evidence="1">
    <location>
        <begin position="12"/>
        <end position="33"/>
    </location>
</feature>
<accession>A0A378AXY1</accession>
<dbReference type="EMBL" id="UGMD01000002">
    <property type="protein sequence ID" value="STV24165.1"/>
    <property type="molecule type" value="Genomic_DNA"/>
</dbReference>
<keyword evidence="1" id="KW-0812">Transmembrane</keyword>
<proteinExistence type="predicted"/>
<keyword evidence="1" id="KW-0472">Membrane</keyword>
<dbReference type="Proteomes" id="UP000255192">
    <property type="component" value="Unassembled WGS sequence"/>
</dbReference>
<keyword evidence="1" id="KW-1133">Transmembrane helix</keyword>